<evidence type="ECO:0000259" key="1">
    <source>
        <dbReference type="Pfam" id="PF05876"/>
    </source>
</evidence>
<sequence length="585" mass="66861">MEKKTIKLFTNILKVLEPAPDLTIGEWADDYRILSKESSAVSGKWMTDRTPYMKVIYECITDSYTEAITMMFSSQVGKTEALLNILGRYMHLDPCPILFVQPTVDDAKAFSKERVEPMIRDTKVLKKLIKKSNKKKEGTVQGKMFPGGYVRFVGSNSPSGLASRPIRITLLDEVDRFPQSAKDEGNPVVLAERRTTTYFNKKNLRVSTPTDDTTSKIKKLYIEGSQEEWCLPCPHCGIYQPLEWENVKEENGTVFLECSSCSYEGTEEEWKKENQLNGKWIAKFPENKKHRSFHMNAMASPWVTWDEMWEEWLLAKNDEMKYRVFLNTMLGKPYILHLEEQLDYEAIFERREDYGAELHDNIRFLTAGVDVQDNRLELMVVGWGYQYESYVVAYRDFPGSPGKEDVWLQLDAYLKRKFSFKNKKSLSIACTLIDSGGHHTGNVYKYVYGKAKRNIFAIKGQGGFGINILNGFRKTTKKGVPSINLLSLGVNALKDLVYSRLTILEGAGTCHFPTDSTKGCGIDFFKGLTAEVKVKKMTSKGEKIEWEVLPDRRNEPLDLMNYATAGIELLPVDLYNLKFKPKGGK</sequence>
<evidence type="ECO:0000313" key="4">
    <source>
        <dbReference type="Proteomes" id="UP000249008"/>
    </source>
</evidence>
<proteinExistence type="inferred from homology"/>
<feature type="domain" description="Phage terminase large subunit GpA ATPase" evidence="1">
    <location>
        <begin position="39"/>
        <end position="280"/>
    </location>
</feature>
<dbReference type="InterPro" id="IPR051220">
    <property type="entry name" value="TFA_Chaperone"/>
</dbReference>
<dbReference type="PANTHER" id="PTHR34413:SF2">
    <property type="entry name" value="PROPHAGE TAIL FIBER ASSEMBLY PROTEIN HOMOLOG TFAE-RELATED"/>
    <property type="match status" value="1"/>
</dbReference>
<dbReference type="HAMAP" id="MF_04144">
    <property type="entry name" value="TERL_LAMBDA"/>
    <property type="match status" value="1"/>
</dbReference>
<accession>A0AAX2JC29</accession>
<evidence type="ECO:0000259" key="2">
    <source>
        <dbReference type="Pfam" id="PF20454"/>
    </source>
</evidence>
<dbReference type="Gene3D" id="3.40.50.300">
    <property type="entry name" value="P-loop containing nucleotide triphosphate hydrolases"/>
    <property type="match status" value="1"/>
</dbReference>
<dbReference type="Pfam" id="PF20454">
    <property type="entry name" value="GpA_nuclease"/>
    <property type="match status" value="1"/>
</dbReference>
<dbReference type="GO" id="GO:0005524">
    <property type="term" value="F:ATP binding"/>
    <property type="evidence" value="ECO:0007669"/>
    <property type="project" value="InterPro"/>
</dbReference>
<dbReference type="EMBL" id="LS483487">
    <property type="protein sequence ID" value="SQJ03962.1"/>
    <property type="molecule type" value="Genomic_DNA"/>
</dbReference>
<dbReference type="InterPro" id="IPR046454">
    <property type="entry name" value="GpA_endonuclease"/>
</dbReference>
<gene>
    <name evidence="3" type="ORF">NCTC12112_01725</name>
</gene>
<dbReference type="InterPro" id="IPR027417">
    <property type="entry name" value="P-loop_NTPase"/>
</dbReference>
<dbReference type="AlphaFoldDB" id="A0AAX2JC29"/>
<dbReference type="GO" id="GO:0016887">
    <property type="term" value="F:ATP hydrolysis activity"/>
    <property type="evidence" value="ECO:0007669"/>
    <property type="project" value="InterPro"/>
</dbReference>
<dbReference type="Pfam" id="PF05876">
    <property type="entry name" value="GpA_ATPase"/>
    <property type="match status" value="1"/>
</dbReference>
<dbReference type="PANTHER" id="PTHR34413">
    <property type="entry name" value="PROPHAGE TAIL FIBER ASSEMBLY PROTEIN HOMOLOG TFAE-RELATED-RELATED"/>
    <property type="match status" value="1"/>
</dbReference>
<reference evidence="3 4" key="1">
    <citation type="submission" date="2018-06" db="EMBL/GenBank/DDBJ databases">
        <authorList>
            <consortium name="Pathogen Informatics"/>
            <person name="Doyle S."/>
        </authorList>
    </citation>
    <scope>NUCLEOTIDE SEQUENCE [LARGE SCALE GENOMIC DNA]</scope>
    <source>
        <strain evidence="3 4">NCTC12112</strain>
    </source>
</reference>
<dbReference type="GO" id="GO:0004519">
    <property type="term" value="F:endonuclease activity"/>
    <property type="evidence" value="ECO:0007669"/>
    <property type="project" value="InterPro"/>
</dbReference>
<feature type="domain" description="Terminase large subunit GpA endonuclease" evidence="2">
    <location>
        <begin position="290"/>
        <end position="572"/>
    </location>
</feature>
<dbReference type="InterPro" id="IPR046453">
    <property type="entry name" value="GpA_ATPase"/>
</dbReference>
<dbReference type="Proteomes" id="UP000249008">
    <property type="component" value="Chromosome 1"/>
</dbReference>
<evidence type="ECO:0000313" key="3">
    <source>
        <dbReference type="EMBL" id="SQJ03962.1"/>
    </source>
</evidence>
<dbReference type="InterPro" id="IPR008866">
    <property type="entry name" value="Phage_lambda_GpA-like"/>
</dbReference>
<name>A0AAX2JC29_9FUSO</name>
<organism evidence="3 4">
    <name type="scientific">Fusobacterium ulcerans</name>
    <dbReference type="NCBI Taxonomy" id="861"/>
    <lineage>
        <taxon>Bacteria</taxon>
        <taxon>Fusobacteriati</taxon>
        <taxon>Fusobacteriota</taxon>
        <taxon>Fusobacteriia</taxon>
        <taxon>Fusobacteriales</taxon>
        <taxon>Fusobacteriaceae</taxon>
        <taxon>Fusobacterium</taxon>
    </lineage>
</organism>
<protein>
    <submittedName>
        <fullName evidence="3">Bacteriophage tail assembly protein</fullName>
    </submittedName>
</protein>